<evidence type="ECO:0000313" key="2">
    <source>
        <dbReference type="Proteomes" id="UP000198964"/>
    </source>
</evidence>
<organism evidence="1 2">
    <name type="scientific">Sunxiuqinia elliptica</name>
    <dbReference type="NCBI Taxonomy" id="655355"/>
    <lineage>
        <taxon>Bacteria</taxon>
        <taxon>Pseudomonadati</taxon>
        <taxon>Bacteroidota</taxon>
        <taxon>Bacteroidia</taxon>
        <taxon>Marinilabiliales</taxon>
        <taxon>Prolixibacteraceae</taxon>
        <taxon>Sunxiuqinia</taxon>
    </lineage>
</organism>
<accession>A0A1I2H0M5</accession>
<dbReference type="PROSITE" id="PS51257">
    <property type="entry name" value="PROKAR_LIPOPROTEIN"/>
    <property type="match status" value="1"/>
</dbReference>
<dbReference type="SUPFAM" id="SSF48452">
    <property type="entry name" value="TPR-like"/>
    <property type="match status" value="1"/>
</dbReference>
<keyword evidence="2" id="KW-1185">Reference proteome</keyword>
<dbReference type="InterPro" id="IPR041662">
    <property type="entry name" value="SusD-like_2"/>
</dbReference>
<proteinExistence type="predicted"/>
<dbReference type="RefSeq" id="WP_093919624.1">
    <property type="nucleotide sequence ID" value="NZ_FONW01000003.1"/>
</dbReference>
<dbReference type="AlphaFoldDB" id="A0A1I2H0M5"/>
<dbReference type="EMBL" id="FONW01000003">
    <property type="protein sequence ID" value="SFF22960.1"/>
    <property type="molecule type" value="Genomic_DNA"/>
</dbReference>
<dbReference type="STRING" id="655355.SAMN05216283_103202"/>
<reference evidence="1 2" key="1">
    <citation type="submission" date="2016-10" db="EMBL/GenBank/DDBJ databases">
        <authorList>
            <person name="de Groot N.N."/>
        </authorList>
    </citation>
    <scope>NUCLEOTIDE SEQUENCE [LARGE SCALE GENOMIC DNA]</scope>
    <source>
        <strain evidence="1 2">CGMCC 1.9156</strain>
    </source>
</reference>
<gene>
    <name evidence="1" type="ORF">SAMN05216283_103202</name>
</gene>
<dbReference type="Proteomes" id="UP000198964">
    <property type="component" value="Unassembled WGS sequence"/>
</dbReference>
<dbReference type="InterPro" id="IPR011990">
    <property type="entry name" value="TPR-like_helical_dom_sf"/>
</dbReference>
<protein>
    <submittedName>
        <fullName evidence="1">Starch-binding associating with outer membrane</fullName>
    </submittedName>
</protein>
<dbReference type="Pfam" id="PF12771">
    <property type="entry name" value="SusD-like_2"/>
    <property type="match status" value="1"/>
</dbReference>
<evidence type="ECO:0000313" key="1">
    <source>
        <dbReference type="EMBL" id="SFF22960.1"/>
    </source>
</evidence>
<name>A0A1I2H0M5_9BACT</name>
<sequence length="539" mass="61214">MNKINPIKFITVSLFSMVMLLTSCNDFDKLNQNPDAVNSQSVNPGNQLTYIQASLSGSRYEQWRTNAIYTMGFSQSITGSWSFSHGGYYIKNDSYMDGLWRAEYPREIKECVDIIGNTEGDESKININAIARIMKVFIFHRLTDLWGDIPYFDAGQAYYKGIYAARYDKQEDIYNDFFQELDLATNTLSADKDVITGDLFFDGDITQWQKFANSLRLRLALRVWKADPELSKSEAQKAVAATGGVMTSISDDVVLKHAEVSFHHGSYLDLRGNGLSQVFNVGSESAYLTAPMVNYMEAINDPKLLMLGRVYSKQILRYGDISKLVDLTDEALAIDSIMGMKMGPSYDFSLNPFVLTKDGESYEMTNINAPLQLAEEFRRLEAPYTHFTYAEVEFLIAEAITRGYLSGNADEHFKNGLQASINRLISIYECESPSETAISDFVSGYTLSADNETALEQINSQLWVNNLLNGPESFANWRRSGYPKLKFIQNTANESTIIPRRLIYPIEEQSVNHANWEEAVKRFPNGIDSWENRVWWDKE</sequence>
<dbReference type="Gene3D" id="1.25.40.390">
    <property type="match status" value="1"/>
</dbReference>